<evidence type="ECO:0000256" key="1">
    <source>
        <dbReference type="SAM" id="MobiDB-lite"/>
    </source>
</evidence>
<gene>
    <name evidence="2" type="ORF">MANES_05G198400</name>
</gene>
<evidence type="ECO:0000313" key="2">
    <source>
        <dbReference type="EMBL" id="OAY51237.1"/>
    </source>
</evidence>
<reference evidence="2" key="1">
    <citation type="submission" date="2016-02" db="EMBL/GenBank/DDBJ databases">
        <title>WGS assembly of Manihot esculenta.</title>
        <authorList>
            <person name="Bredeson J.V."/>
            <person name="Prochnik S.E."/>
            <person name="Lyons J.B."/>
            <person name="Schmutz J."/>
            <person name="Grimwood J."/>
            <person name="Vrebalov J."/>
            <person name="Bart R.S."/>
            <person name="Amuge T."/>
            <person name="Ferguson M.E."/>
            <person name="Green R."/>
            <person name="Putnam N."/>
            <person name="Stites J."/>
            <person name="Rounsley S."/>
            <person name="Rokhsar D.S."/>
        </authorList>
    </citation>
    <scope>NUCLEOTIDE SEQUENCE [LARGE SCALE GENOMIC DNA]</scope>
    <source>
        <tissue evidence="2">Leaf</tissue>
    </source>
</reference>
<protein>
    <submittedName>
        <fullName evidence="2">Uncharacterized protein</fullName>
    </submittedName>
</protein>
<name>A0A2C9W0F8_MANES</name>
<feature type="region of interest" description="Disordered" evidence="1">
    <location>
        <begin position="1"/>
        <end position="38"/>
    </location>
</feature>
<feature type="compositionally biased region" description="Basic residues" evidence="1">
    <location>
        <begin position="22"/>
        <end position="32"/>
    </location>
</feature>
<proteinExistence type="predicted"/>
<dbReference type="AlphaFoldDB" id="A0A2C9W0F8"/>
<organism evidence="2">
    <name type="scientific">Manihot esculenta</name>
    <name type="common">Cassava</name>
    <name type="synonym">Jatropha manihot</name>
    <dbReference type="NCBI Taxonomy" id="3983"/>
    <lineage>
        <taxon>Eukaryota</taxon>
        <taxon>Viridiplantae</taxon>
        <taxon>Streptophyta</taxon>
        <taxon>Embryophyta</taxon>
        <taxon>Tracheophyta</taxon>
        <taxon>Spermatophyta</taxon>
        <taxon>Magnoliopsida</taxon>
        <taxon>eudicotyledons</taxon>
        <taxon>Gunneridae</taxon>
        <taxon>Pentapetalae</taxon>
        <taxon>rosids</taxon>
        <taxon>fabids</taxon>
        <taxon>Malpighiales</taxon>
        <taxon>Euphorbiaceae</taxon>
        <taxon>Crotonoideae</taxon>
        <taxon>Manihoteae</taxon>
        <taxon>Manihot</taxon>
    </lineage>
</organism>
<dbReference type="EMBL" id="CM004391">
    <property type="protein sequence ID" value="OAY51237.1"/>
    <property type="molecule type" value="Genomic_DNA"/>
</dbReference>
<sequence>MVKYKREKTQIAKSGSTFALKRSVHGRRRNSPNRRERG</sequence>
<accession>A0A2C9W0F8</accession>